<comment type="similarity">
    <text evidence="3 7">Belongs to the class-III pyridoxal-phosphate-dependent aminotransferase family. HemL subfamily.</text>
</comment>
<dbReference type="GO" id="GO:0042286">
    <property type="term" value="F:glutamate-1-semialdehyde 2,1-aminomutase activity"/>
    <property type="evidence" value="ECO:0007669"/>
    <property type="project" value="UniProtKB-UniRule"/>
</dbReference>
<evidence type="ECO:0000256" key="7">
    <source>
        <dbReference type="HAMAP-Rule" id="MF_00375"/>
    </source>
</evidence>
<keyword evidence="5 7" id="KW-0413">Isomerase</keyword>
<dbReference type="UniPathway" id="UPA00251">
    <property type="reaction ID" value="UER00317"/>
</dbReference>
<evidence type="ECO:0000256" key="6">
    <source>
        <dbReference type="ARBA" id="ARBA00023244"/>
    </source>
</evidence>
<dbReference type="Gene3D" id="3.40.640.10">
    <property type="entry name" value="Type I PLP-dependent aspartate aminotransferase-like (Major domain)"/>
    <property type="match status" value="1"/>
</dbReference>
<name>A0A0K1E8S4_CHOCO</name>
<dbReference type="InterPro" id="IPR015424">
    <property type="entry name" value="PyrdxlP-dep_Trfase"/>
</dbReference>
<dbReference type="PATRIC" id="fig|52.7.peg.1271"/>
<dbReference type="FunFam" id="3.40.640.10:FF:000021">
    <property type="entry name" value="Glutamate-1-semialdehyde 2,1-aminomutase"/>
    <property type="match status" value="1"/>
</dbReference>
<evidence type="ECO:0000256" key="3">
    <source>
        <dbReference type="ARBA" id="ARBA00008981"/>
    </source>
</evidence>
<dbReference type="KEGG" id="ccro:CMC5_011930"/>
<dbReference type="NCBIfam" id="TIGR00713">
    <property type="entry name" value="hemL"/>
    <property type="match status" value="1"/>
</dbReference>
<evidence type="ECO:0000256" key="5">
    <source>
        <dbReference type="ARBA" id="ARBA00023235"/>
    </source>
</evidence>
<dbReference type="InterPro" id="IPR004639">
    <property type="entry name" value="4pyrrol_synth_GluAld_NH2Trfase"/>
</dbReference>
<dbReference type="PANTHER" id="PTHR43713">
    <property type="entry name" value="GLUTAMATE-1-SEMIALDEHYDE 2,1-AMINOMUTASE"/>
    <property type="match status" value="1"/>
</dbReference>
<dbReference type="GO" id="GO:0030170">
    <property type="term" value="F:pyridoxal phosphate binding"/>
    <property type="evidence" value="ECO:0007669"/>
    <property type="project" value="InterPro"/>
</dbReference>
<dbReference type="EMBL" id="CP012159">
    <property type="protein sequence ID" value="AKT37067.1"/>
    <property type="molecule type" value="Genomic_DNA"/>
</dbReference>
<dbReference type="GO" id="GO:0005737">
    <property type="term" value="C:cytoplasm"/>
    <property type="evidence" value="ECO:0007669"/>
    <property type="project" value="UniProtKB-SubCell"/>
</dbReference>
<comment type="catalytic activity">
    <reaction evidence="7">
        <text>(S)-4-amino-5-oxopentanoate = 5-aminolevulinate</text>
        <dbReference type="Rhea" id="RHEA:14265"/>
        <dbReference type="ChEBI" id="CHEBI:57501"/>
        <dbReference type="ChEBI" id="CHEBI:356416"/>
        <dbReference type="EC" id="5.4.3.8"/>
    </reaction>
</comment>
<keyword evidence="8" id="KW-0032">Aminotransferase</keyword>
<proteinExistence type="inferred from homology"/>
<dbReference type="InterPro" id="IPR015421">
    <property type="entry name" value="PyrdxlP-dep_Trfase_major"/>
</dbReference>
<sequence length="427" mass="44860">MSDRPASQALFERASAVLPGGVNSPVRAFRAVGGSPVFIARASKARLISADGDEYIDFINSWGPAILGHGHPAVIEAVREAAMGGLSFGAPTALEVLFAERLQKLYPSLEKLRCVSSGTEATMSALRVARGFTGREVVVKFEGCYHGHADHLLVKAGSGLATFGVPDSAGVPEAIARLTLTLPYNDPEALRAAFASRGKEIAAVILEPVVGNMGCVPPEPGFLQLVIDLCREHGALSVFDEVMTGSRLAPGGAQERFGLRPDMTTLGKVVGGGMPLAVYGGREDVMRTVAPLGPVYQAGTLSGNPVAVSAGLATLAELTPALYERLEVLGAALEEGLRAAARDAGVPACVQRVGSMITLFFREGPVRSWAEASGSDTKRFARWHGEMLARGIYWPPSQYEAAFLCAALTDDDITRTVAACREALAAT</sequence>
<keyword evidence="8" id="KW-0808">Transferase</keyword>
<accession>A0A0K1E8S4</accession>
<evidence type="ECO:0000256" key="2">
    <source>
        <dbReference type="ARBA" id="ARBA00004819"/>
    </source>
</evidence>
<keyword evidence="9" id="KW-1185">Reference proteome</keyword>
<dbReference type="InterPro" id="IPR005814">
    <property type="entry name" value="Aminotrans_3"/>
</dbReference>
<dbReference type="Pfam" id="PF00202">
    <property type="entry name" value="Aminotran_3"/>
    <property type="match status" value="1"/>
</dbReference>
<dbReference type="HAMAP" id="MF_00375">
    <property type="entry name" value="HemL_aminotrans_3"/>
    <property type="match status" value="1"/>
</dbReference>
<dbReference type="OrthoDB" id="9801052at2"/>
<dbReference type="NCBIfam" id="NF000818">
    <property type="entry name" value="PRK00062.1"/>
    <property type="match status" value="1"/>
</dbReference>
<keyword evidence="4 7" id="KW-0663">Pyridoxal phosphate</keyword>
<comment type="pathway">
    <text evidence="2">Porphyrin-containing compound metabolism; protoporphyrin-IX biosynthesis; 5-aminolevulinate from L-glutamyl-tRNA(Glu): step 2/2.</text>
</comment>
<dbReference type="EC" id="5.4.3.8" evidence="7"/>
<dbReference type="PANTHER" id="PTHR43713:SF3">
    <property type="entry name" value="GLUTAMATE-1-SEMIALDEHYDE 2,1-AMINOMUTASE 1, CHLOROPLASTIC-RELATED"/>
    <property type="match status" value="1"/>
</dbReference>
<feature type="modified residue" description="N6-(pyridoxal phosphate)lysine" evidence="7">
    <location>
        <position position="268"/>
    </location>
</feature>
<evidence type="ECO:0000256" key="4">
    <source>
        <dbReference type="ARBA" id="ARBA00022898"/>
    </source>
</evidence>
<evidence type="ECO:0000313" key="9">
    <source>
        <dbReference type="Proteomes" id="UP000067626"/>
    </source>
</evidence>
<dbReference type="RefSeq" id="WP_050429484.1">
    <property type="nucleotide sequence ID" value="NZ_CP012159.1"/>
</dbReference>
<dbReference type="STRING" id="52.CMC5_011930"/>
<comment type="subcellular location">
    <subcellularLocation>
        <location evidence="7">Cytoplasm</location>
    </subcellularLocation>
</comment>
<keyword evidence="7" id="KW-0963">Cytoplasm</keyword>
<comment type="cofactor">
    <cofactor evidence="1 7">
        <name>pyridoxal 5'-phosphate</name>
        <dbReference type="ChEBI" id="CHEBI:597326"/>
    </cofactor>
</comment>
<dbReference type="GO" id="GO:0008483">
    <property type="term" value="F:transaminase activity"/>
    <property type="evidence" value="ECO:0007669"/>
    <property type="project" value="UniProtKB-KW"/>
</dbReference>
<dbReference type="InterPro" id="IPR015422">
    <property type="entry name" value="PyrdxlP-dep_Trfase_small"/>
</dbReference>
<dbReference type="SUPFAM" id="SSF53383">
    <property type="entry name" value="PLP-dependent transferases"/>
    <property type="match status" value="1"/>
</dbReference>
<reference evidence="8 9" key="1">
    <citation type="submission" date="2015-07" db="EMBL/GenBank/DDBJ databases">
        <title>Genome analysis of myxobacterium Chondromyces crocatus Cm c5 reveals a high potential for natural compound synthesis and the genetic basis for the loss of fruiting body formation.</title>
        <authorList>
            <person name="Zaburannyi N."/>
            <person name="Bunk B."/>
            <person name="Maier J."/>
            <person name="Overmann J."/>
            <person name="Mueller R."/>
        </authorList>
    </citation>
    <scope>NUCLEOTIDE SEQUENCE [LARGE SCALE GENOMIC DNA]</scope>
    <source>
        <strain evidence="8 9">Cm c5</strain>
    </source>
</reference>
<keyword evidence="6 7" id="KW-0627">Porphyrin biosynthesis</keyword>
<dbReference type="Gene3D" id="3.90.1150.10">
    <property type="entry name" value="Aspartate Aminotransferase, domain 1"/>
    <property type="match status" value="1"/>
</dbReference>
<dbReference type="AlphaFoldDB" id="A0A0K1E8S4"/>
<evidence type="ECO:0000313" key="8">
    <source>
        <dbReference type="EMBL" id="AKT37067.1"/>
    </source>
</evidence>
<dbReference type="CDD" id="cd00610">
    <property type="entry name" value="OAT_like"/>
    <property type="match status" value="1"/>
</dbReference>
<gene>
    <name evidence="7 8" type="primary">hemL</name>
    <name evidence="8" type="ORF">CMC5_011930</name>
</gene>
<organism evidence="8 9">
    <name type="scientific">Chondromyces crocatus</name>
    <dbReference type="NCBI Taxonomy" id="52"/>
    <lineage>
        <taxon>Bacteria</taxon>
        <taxon>Pseudomonadati</taxon>
        <taxon>Myxococcota</taxon>
        <taxon>Polyangia</taxon>
        <taxon>Polyangiales</taxon>
        <taxon>Polyangiaceae</taxon>
        <taxon>Chondromyces</taxon>
    </lineage>
</organism>
<protein>
    <recommendedName>
        <fullName evidence="7">Glutamate-1-semialdehyde 2,1-aminomutase</fullName>
        <shortName evidence="7">GSA</shortName>
        <ecNumber evidence="7">5.4.3.8</ecNumber>
    </recommendedName>
    <alternativeName>
        <fullName evidence="7">Glutamate-1-semialdehyde aminotransferase</fullName>
        <shortName evidence="7">GSA-AT</shortName>
    </alternativeName>
</protein>
<comment type="subunit">
    <text evidence="7">Homodimer.</text>
</comment>
<dbReference type="Proteomes" id="UP000067626">
    <property type="component" value="Chromosome"/>
</dbReference>
<evidence type="ECO:0000256" key="1">
    <source>
        <dbReference type="ARBA" id="ARBA00001933"/>
    </source>
</evidence>
<dbReference type="GO" id="GO:0006782">
    <property type="term" value="P:protoporphyrinogen IX biosynthetic process"/>
    <property type="evidence" value="ECO:0007669"/>
    <property type="project" value="UniProtKB-UniRule"/>
</dbReference>